<feature type="region of interest" description="Disordered" evidence="1">
    <location>
        <begin position="1"/>
        <end position="22"/>
    </location>
</feature>
<accession>A0A6J2U585</accession>
<proteinExistence type="predicted"/>
<reference evidence="3" key="1">
    <citation type="submission" date="2025-08" db="UniProtKB">
        <authorList>
            <consortium name="RefSeq"/>
        </authorList>
    </citation>
    <scope>IDENTIFICATION</scope>
    <source>
        <strain evidence="3">11010-0011.00</strain>
        <tissue evidence="3">Whole body</tissue>
    </source>
</reference>
<protein>
    <submittedName>
        <fullName evidence="3">Uncharacterized protein LOC115629860</fullName>
    </submittedName>
</protein>
<dbReference type="OrthoDB" id="8196889at2759"/>
<sequence length="250" mass="28708">MKRMYWSKQQKTTMKTKKDSDGDEDNILVQQFLEAADHTLLTNAMYQTPKTHIKELPMAAKKQVPLKSERYLDDDDGNDATTNDLQISEQMQTHIWHKLSAVIQHQVEFCLPKSPVGQLEKRATTFPLTSELKLLSNADCFINTNTVEITPQELQKKITIKKRLLKGEFLTASDTELPLASVAVSGDAILEGRDMLCWAKRPTRQNKLFEYVASDPLGHKLHAKEPLNEFTALRRRNAWTEAKIRYRLVK</sequence>
<keyword evidence="2" id="KW-1185">Reference proteome</keyword>
<evidence type="ECO:0000256" key="1">
    <source>
        <dbReference type="SAM" id="MobiDB-lite"/>
    </source>
</evidence>
<name>A0A6J2U585_DROLE</name>
<dbReference type="AlphaFoldDB" id="A0A6J2U585"/>
<dbReference type="GeneID" id="115629860"/>
<dbReference type="Proteomes" id="UP000504634">
    <property type="component" value="Unplaced"/>
</dbReference>
<dbReference type="RefSeq" id="XP_030382307.1">
    <property type="nucleotide sequence ID" value="XM_030526447.1"/>
</dbReference>
<organism evidence="2 3">
    <name type="scientific">Drosophila lebanonensis</name>
    <name type="common">Fruit fly</name>
    <name type="synonym">Scaptodrosophila lebanonensis</name>
    <dbReference type="NCBI Taxonomy" id="7225"/>
    <lineage>
        <taxon>Eukaryota</taxon>
        <taxon>Metazoa</taxon>
        <taxon>Ecdysozoa</taxon>
        <taxon>Arthropoda</taxon>
        <taxon>Hexapoda</taxon>
        <taxon>Insecta</taxon>
        <taxon>Pterygota</taxon>
        <taxon>Neoptera</taxon>
        <taxon>Endopterygota</taxon>
        <taxon>Diptera</taxon>
        <taxon>Brachycera</taxon>
        <taxon>Muscomorpha</taxon>
        <taxon>Ephydroidea</taxon>
        <taxon>Drosophilidae</taxon>
        <taxon>Scaptodrosophila</taxon>
    </lineage>
</organism>
<gene>
    <name evidence="3" type="primary">LOC115629860</name>
</gene>
<evidence type="ECO:0000313" key="2">
    <source>
        <dbReference type="Proteomes" id="UP000504634"/>
    </source>
</evidence>
<evidence type="ECO:0000313" key="3">
    <source>
        <dbReference type="RefSeq" id="XP_030382307.1"/>
    </source>
</evidence>